<sequence>MQPTSTQQSSSPVVSIQRICRKPEHSFQEPQPLAHMCRFQAKQRHGTDGEKTSYTSELKFKLRTAPVDFGEGISPSASAHCRSAANLSEAAGRSRMTGMARKTCSGRKAAADQQHPTASPRSDCLSQAFPASAEPAPLRLSLILPKSQQNHQMPLRRCSFPERKNGRSELTSHLHSSFMQYEHQGGDTARATAQTAHRKGSQRGLQLKHSLTAQHKLQECLKNADFAAEERLARTSCMPNLNSGGIRGTPQMLEKSNVRCLLKGDKAAAAQANALVRGKAALTGVRARAEVQKHRGKTTATVKQPPVAAVGPAETAFHSPLVTKCSSLQRSVLDCTEHVQCLLGAISSSSPLRKRQPSQEANPLPTPPATIAQEKVEVGAHAERETATTAAATPPASQAGGPTMAVRKTETQAGNSISAKSLISELNVPQSSQTSAESPQSPRFAGKAYQNCGEPTGEEDVEDTAKEFALLRHSEVSFVCVRTLVSYLATCCTISHFGSDDQQQQLNDLSTSPFHCSSSPQIGLEEYLVKRIFRHGEQSINEGVMAVALLSRFLCKQNALLAAALRENSQQQRQRKHFDKCNRDAKNRDKDTGSGSVISTAATATEGFAATAARIGYIEFNYLTAHRLLLTAAFLARKTHRDDHTSIRHWAQLGGVPVEDLVEAESAFVQVVDWLDEYVLHVFFFTAQILQAGPGQPKQWDVGLPFADLAPSSGNSASQGVKDVLNRRQTQQRPAPFGNLIDLQANLSIPLRVTVALPAQERIAAAPLVLQKSNTTAAAAFGRKKSFKIKVKAAVK</sequence>
<dbReference type="PANTHER" id="PTHR15615:SF108">
    <property type="entry name" value="PROTEIN CNPPD1"/>
    <property type="match status" value="1"/>
</dbReference>
<organism evidence="2 3">
    <name type="scientific">Eimeria praecox</name>
    <dbReference type="NCBI Taxonomy" id="51316"/>
    <lineage>
        <taxon>Eukaryota</taxon>
        <taxon>Sar</taxon>
        <taxon>Alveolata</taxon>
        <taxon>Apicomplexa</taxon>
        <taxon>Conoidasida</taxon>
        <taxon>Coccidia</taxon>
        <taxon>Eucoccidiorida</taxon>
        <taxon>Eimeriorina</taxon>
        <taxon>Eimeriidae</taxon>
        <taxon>Eimeria</taxon>
    </lineage>
</organism>
<feature type="region of interest" description="Disordered" evidence="1">
    <location>
        <begin position="573"/>
        <end position="595"/>
    </location>
</feature>
<feature type="region of interest" description="Disordered" evidence="1">
    <location>
        <begin position="89"/>
        <end position="125"/>
    </location>
</feature>
<evidence type="ECO:0000313" key="3">
    <source>
        <dbReference type="Proteomes" id="UP000018201"/>
    </source>
</evidence>
<feature type="compositionally biased region" description="Polar residues" evidence="1">
    <location>
        <begin position="427"/>
        <end position="441"/>
    </location>
</feature>
<dbReference type="VEuPathDB" id="ToxoDB:EPH_0059460"/>
<proteinExistence type="predicted"/>
<accession>U6H4N2</accession>
<dbReference type="PANTHER" id="PTHR15615">
    <property type="match status" value="1"/>
</dbReference>
<dbReference type="GO" id="GO:0019901">
    <property type="term" value="F:protein kinase binding"/>
    <property type="evidence" value="ECO:0007669"/>
    <property type="project" value="InterPro"/>
</dbReference>
<reference evidence="2" key="1">
    <citation type="submission" date="2013-10" db="EMBL/GenBank/DDBJ databases">
        <title>Genomic analysis of the causative agents of coccidiosis in chickens.</title>
        <authorList>
            <person name="Reid A.J."/>
            <person name="Blake D."/>
            <person name="Billington K."/>
            <person name="Browne H."/>
            <person name="Dunn M."/>
            <person name="Hung S."/>
            <person name="Kawahara F."/>
            <person name="Miranda-Saavedra D."/>
            <person name="Mourier T."/>
            <person name="Nagra H."/>
            <person name="Otto T.D."/>
            <person name="Rawlings N."/>
            <person name="Sanchez A."/>
            <person name="Sanders M."/>
            <person name="Subramaniam C."/>
            <person name="Tay Y."/>
            <person name="Dear P."/>
            <person name="Doerig C."/>
            <person name="Gruber A."/>
            <person name="Parkinson J."/>
            <person name="Shirley M."/>
            <person name="Wan K.L."/>
            <person name="Berriman M."/>
            <person name="Tomley F."/>
            <person name="Pain A."/>
        </authorList>
    </citation>
    <scope>NUCLEOTIDE SEQUENCE [LARGE SCALE GENOMIC DNA]</scope>
    <source>
        <strain evidence="2">Houghton</strain>
    </source>
</reference>
<dbReference type="OrthoDB" id="347543at2759"/>
<gene>
    <name evidence="2" type="ORF">EPH_0059460</name>
</gene>
<feature type="region of interest" description="Disordered" evidence="1">
    <location>
        <begin position="349"/>
        <end position="406"/>
    </location>
</feature>
<keyword evidence="3" id="KW-1185">Reference proteome</keyword>
<evidence type="ECO:0000256" key="1">
    <source>
        <dbReference type="SAM" id="MobiDB-lite"/>
    </source>
</evidence>
<protein>
    <submittedName>
        <fullName evidence="2">Cyclin domain containing protein, putative</fullName>
    </submittedName>
</protein>
<name>U6H4N2_9EIME</name>
<dbReference type="Proteomes" id="UP000018201">
    <property type="component" value="Unassembled WGS sequence"/>
</dbReference>
<feature type="compositionally biased region" description="Low complexity" evidence="1">
    <location>
        <begin position="387"/>
        <end position="403"/>
    </location>
</feature>
<reference evidence="2" key="2">
    <citation type="submission" date="2013-10" db="EMBL/GenBank/DDBJ databases">
        <authorList>
            <person name="Aslett M."/>
        </authorList>
    </citation>
    <scope>NUCLEOTIDE SEQUENCE [LARGE SCALE GENOMIC DNA]</scope>
    <source>
        <strain evidence="2">Houghton</strain>
    </source>
</reference>
<dbReference type="AlphaFoldDB" id="U6H4N2"/>
<dbReference type="InterPro" id="IPR013922">
    <property type="entry name" value="Cyclin_PHO80-like"/>
</dbReference>
<feature type="compositionally biased region" description="Basic and acidic residues" evidence="1">
    <location>
        <begin position="579"/>
        <end position="592"/>
    </location>
</feature>
<feature type="region of interest" description="Disordered" evidence="1">
    <location>
        <begin position="426"/>
        <end position="460"/>
    </location>
</feature>
<dbReference type="EMBL" id="HG694122">
    <property type="protein sequence ID" value="CDI85669.1"/>
    <property type="molecule type" value="Genomic_DNA"/>
</dbReference>
<feature type="compositionally biased region" description="Basic and acidic residues" evidence="1">
    <location>
        <begin position="374"/>
        <end position="386"/>
    </location>
</feature>
<dbReference type="Gene3D" id="1.10.472.10">
    <property type="entry name" value="Cyclin-like"/>
    <property type="match status" value="1"/>
</dbReference>
<dbReference type="Pfam" id="PF08613">
    <property type="entry name" value="Cyclin"/>
    <property type="match status" value="1"/>
</dbReference>
<evidence type="ECO:0000313" key="2">
    <source>
        <dbReference type="EMBL" id="CDI85669.1"/>
    </source>
</evidence>